<dbReference type="InterPro" id="IPR035992">
    <property type="entry name" value="Ricin_B-like_lectins"/>
</dbReference>
<organism evidence="1 2">
    <name type="scientific">Rhizoctonia solani</name>
    <dbReference type="NCBI Taxonomy" id="456999"/>
    <lineage>
        <taxon>Eukaryota</taxon>
        <taxon>Fungi</taxon>
        <taxon>Dikarya</taxon>
        <taxon>Basidiomycota</taxon>
        <taxon>Agaricomycotina</taxon>
        <taxon>Agaricomycetes</taxon>
        <taxon>Cantharellales</taxon>
        <taxon>Ceratobasidiaceae</taxon>
        <taxon>Rhizoctonia</taxon>
    </lineage>
</organism>
<reference evidence="1 2" key="1">
    <citation type="submission" date="2015-07" db="EMBL/GenBank/DDBJ databases">
        <authorList>
            <person name="Noorani M."/>
        </authorList>
    </citation>
    <scope>NUCLEOTIDE SEQUENCE [LARGE SCALE GENOMIC DNA]</scope>
    <source>
        <strain evidence="1">BBA 69670</strain>
    </source>
</reference>
<dbReference type="AlphaFoldDB" id="A0A0K6FZK8"/>
<dbReference type="SUPFAM" id="SSF51322">
    <property type="entry name" value="Cyanovirin-N"/>
    <property type="match status" value="1"/>
</dbReference>
<accession>A0A0K6FZK8</accession>
<evidence type="ECO:0000313" key="2">
    <source>
        <dbReference type="Proteomes" id="UP000044841"/>
    </source>
</evidence>
<dbReference type="Gene3D" id="2.80.10.50">
    <property type="match status" value="1"/>
</dbReference>
<gene>
    <name evidence="1" type="ORF">RSOLAG22IIIB_04617</name>
</gene>
<sequence>MALVPDEIWPPDLVFFQRELEEKVDDNPHFEYSWGGPIGVTLYTTYTPQAPNSYGVRFQNTLREPWAVQSPDQAPVVVEDGFIEGLAIGPEELEGSQVSDHSINSTHSYGYPVRPRGSGGQEPGKLTPDFMVDQYDIDGNNRRPLILGELKTTPYVSSKELDTFCRYLGRLTEIHEAGIPTDNVVAMLIAGGRVYIWYHPEWPLRLTMEDLANREFVEVHQPAFLTLLRNIRANNSPHGWHPVNGTFTTSRTKSRAINTPLDVDNNVHLDGSNIIADLPTNAPGRNHAKFDLDICLSNDNGELKWVQHDHFLGRDGAITKAAEGIPGAGLVIAWLHYKNKDLDHAKRAMIISGKGLFAILFSIIALQVGPFDANDPFTVAALSFLGTIIADLTIELYGRASIQEKRIAADIPDRSWANLLIDGLIAGIAVGAGASIAPHAEVAATQAIRAVAQAPEEFLAAEIELLSVQSLMRNGPRLIREAAKPVTGAVVRATSFGIHDYATQVKPYEAPYSPDAQGPNIKPGYYYISNLQTGQLLQFVISPENGRPCVQVSDGSFKKSQLWIIEKGVAGYKLRAHFPGAYIGHSPLDDSDDLNPQIVAPDHALEFKIEGGYPEGYSFIPIVNSSEELALSSRDVDSGHTPSLFTKNTGVKQQRWLLEEDDGLDSLELHQGPVAPDTPLRICDTTTKTPLKLASNEAKWPRASVKSEAEWTLEAGFDGYYLKHIPSGLYVSPANTNDNVKIRALVLGPKQAEFVLLGDDEGGYSIEYAEDRKFGIKLDESPVDLRTTALLSWQPDDTHPKWQFEPIASE</sequence>
<proteinExistence type="predicted"/>
<dbReference type="SUPFAM" id="SSF50370">
    <property type="entry name" value="Ricin B-like lectins"/>
    <property type="match status" value="1"/>
</dbReference>
<dbReference type="PANTHER" id="PTHR42076">
    <property type="entry name" value="CYANOVIRIN-N HOMOLOG"/>
    <property type="match status" value="1"/>
</dbReference>
<dbReference type="EMBL" id="CYGV01001234">
    <property type="protein sequence ID" value="CUA71402.1"/>
    <property type="molecule type" value="Genomic_DNA"/>
</dbReference>
<keyword evidence="2" id="KW-1185">Reference proteome</keyword>
<dbReference type="InterPro" id="IPR036673">
    <property type="entry name" value="Cyanovirin-N_sf"/>
</dbReference>
<protein>
    <submittedName>
        <fullName evidence="1">Uncharacterized protein</fullName>
    </submittedName>
</protein>
<name>A0A0K6FZK8_9AGAM</name>
<dbReference type="PANTHER" id="PTHR42076:SF1">
    <property type="entry name" value="CYANOVIRIN-N DOMAIN-CONTAINING PROTEIN"/>
    <property type="match status" value="1"/>
</dbReference>
<evidence type="ECO:0000313" key="1">
    <source>
        <dbReference type="EMBL" id="CUA71402.1"/>
    </source>
</evidence>
<dbReference type="Proteomes" id="UP000044841">
    <property type="component" value="Unassembled WGS sequence"/>
</dbReference>